<evidence type="ECO:0000313" key="2">
    <source>
        <dbReference type="Proteomes" id="UP000828390"/>
    </source>
</evidence>
<dbReference type="EMBL" id="JAIWYP010000014">
    <property type="protein sequence ID" value="KAH3709049.1"/>
    <property type="molecule type" value="Genomic_DNA"/>
</dbReference>
<organism evidence="1 2">
    <name type="scientific">Dreissena polymorpha</name>
    <name type="common">Zebra mussel</name>
    <name type="synonym">Mytilus polymorpha</name>
    <dbReference type="NCBI Taxonomy" id="45954"/>
    <lineage>
        <taxon>Eukaryota</taxon>
        <taxon>Metazoa</taxon>
        <taxon>Spiralia</taxon>
        <taxon>Lophotrochozoa</taxon>
        <taxon>Mollusca</taxon>
        <taxon>Bivalvia</taxon>
        <taxon>Autobranchia</taxon>
        <taxon>Heteroconchia</taxon>
        <taxon>Euheterodonta</taxon>
        <taxon>Imparidentia</taxon>
        <taxon>Neoheterodontei</taxon>
        <taxon>Myida</taxon>
        <taxon>Dreissenoidea</taxon>
        <taxon>Dreissenidae</taxon>
        <taxon>Dreissena</taxon>
    </lineage>
</organism>
<keyword evidence="2" id="KW-1185">Reference proteome</keyword>
<gene>
    <name evidence="1" type="ORF">DPMN_068509</name>
</gene>
<dbReference type="AlphaFoldDB" id="A0A9D3Z2M4"/>
<name>A0A9D3Z2M4_DREPO</name>
<dbReference type="Proteomes" id="UP000828390">
    <property type="component" value="Unassembled WGS sequence"/>
</dbReference>
<protein>
    <submittedName>
        <fullName evidence="1">Uncharacterized protein</fullName>
    </submittedName>
</protein>
<proteinExistence type="predicted"/>
<accession>A0A9D3Z2M4</accession>
<reference evidence="1" key="1">
    <citation type="journal article" date="2019" name="bioRxiv">
        <title>The Genome of the Zebra Mussel, Dreissena polymorpha: A Resource for Invasive Species Research.</title>
        <authorList>
            <person name="McCartney M.A."/>
            <person name="Auch B."/>
            <person name="Kono T."/>
            <person name="Mallez S."/>
            <person name="Zhang Y."/>
            <person name="Obille A."/>
            <person name="Becker A."/>
            <person name="Abrahante J.E."/>
            <person name="Garbe J."/>
            <person name="Badalamenti J.P."/>
            <person name="Herman A."/>
            <person name="Mangelson H."/>
            <person name="Liachko I."/>
            <person name="Sullivan S."/>
            <person name="Sone E.D."/>
            <person name="Koren S."/>
            <person name="Silverstein K.A.T."/>
            <person name="Beckman K.B."/>
            <person name="Gohl D.M."/>
        </authorList>
    </citation>
    <scope>NUCLEOTIDE SEQUENCE</scope>
    <source>
        <strain evidence="1">Duluth1</strain>
        <tissue evidence="1">Whole animal</tissue>
    </source>
</reference>
<comment type="caution">
    <text evidence="1">The sequence shown here is derived from an EMBL/GenBank/DDBJ whole genome shotgun (WGS) entry which is preliminary data.</text>
</comment>
<sequence>MTTKLSKFVGRYDFSTEHNDVSPDFDESTIKTLENEQGKVRTATDRRDLVRSATYRYDQTTKPLLSGTIKYDATRISTI</sequence>
<reference evidence="1" key="2">
    <citation type="submission" date="2020-11" db="EMBL/GenBank/DDBJ databases">
        <authorList>
            <person name="McCartney M.A."/>
            <person name="Auch B."/>
            <person name="Kono T."/>
            <person name="Mallez S."/>
            <person name="Becker A."/>
            <person name="Gohl D.M."/>
            <person name="Silverstein K.A.T."/>
            <person name="Koren S."/>
            <person name="Bechman K.B."/>
            <person name="Herman A."/>
            <person name="Abrahante J.E."/>
            <person name="Garbe J."/>
        </authorList>
    </citation>
    <scope>NUCLEOTIDE SEQUENCE</scope>
    <source>
        <strain evidence="1">Duluth1</strain>
        <tissue evidence="1">Whole animal</tissue>
    </source>
</reference>
<evidence type="ECO:0000313" key="1">
    <source>
        <dbReference type="EMBL" id="KAH3709049.1"/>
    </source>
</evidence>